<dbReference type="Gene3D" id="1.10.630.10">
    <property type="entry name" value="Cytochrome P450"/>
    <property type="match status" value="1"/>
</dbReference>
<dbReference type="OMA" id="VLPERWC"/>
<dbReference type="Proteomes" id="UP000037069">
    <property type="component" value="Unassembled WGS sequence"/>
</dbReference>
<dbReference type="EMBL" id="JRES01000630">
    <property type="protein sequence ID" value="KNC29778.1"/>
    <property type="molecule type" value="Genomic_DNA"/>
</dbReference>
<keyword evidence="5" id="KW-0560">Oxidoreductase</keyword>
<organism evidence="9 10">
    <name type="scientific">Lucilia cuprina</name>
    <name type="common">Green bottle fly</name>
    <name type="synonym">Australian sheep blowfly</name>
    <dbReference type="NCBI Taxonomy" id="7375"/>
    <lineage>
        <taxon>Eukaryota</taxon>
        <taxon>Metazoa</taxon>
        <taxon>Ecdysozoa</taxon>
        <taxon>Arthropoda</taxon>
        <taxon>Hexapoda</taxon>
        <taxon>Insecta</taxon>
        <taxon>Pterygota</taxon>
        <taxon>Neoptera</taxon>
        <taxon>Endopterygota</taxon>
        <taxon>Diptera</taxon>
        <taxon>Brachycera</taxon>
        <taxon>Muscomorpha</taxon>
        <taxon>Oestroidea</taxon>
        <taxon>Calliphoridae</taxon>
        <taxon>Luciliinae</taxon>
        <taxon>Lucilia</taxon>
    </lineage>
</organism>
<evidence type="ECO:0000256" key="5">
    <source>
        <dbReference type="ARBA" id="ARBA00023002"/>
    </source>
</evidence>
<evidence type="ECO:0000256" key="1">
    <source>
        <dbReference type="ARBA" id="ARBA00001971"/>
    </source>
</evidence>
<protein>
    <submittedName>
        <fullName evidence="9">Cytochrome P450 315a1, mitochondrial</fullName>
    </submittedName>
</protein>
<evidence type="ECO:0000313" key="9">
    <source>
        <dbReference type="EMBL" id="KNC29778.1"/>
    </source>
</evidence>
<comment type="cofactor">
    <cofactor evidence="1 8">
        <name>heme</name>
        <dbReference type="ChEBI" id="CHEBI:30413"/>
    </cofactor>
</comment>
<dbReference type="SUPFAM" id="SSF48264">
    <property type="entry name" value="Cytochrome P450"/>
    <property type="match status" value="1"/>
</dbReference>
<dbReference type="PANTHER" id="PTHR24279">
    <property type="entry name" value="CYTOCHROME P450"/>
    <property type="match status" value="1"/>
</dbReference>
<dbReference type="PRINTS" id="PR00463">
    <property type="entry name" value="EP450I"/>
</dbReference>
<dbReference type="AlphaFoldDB" id="A0A0L0CBJ1"/>
<evidence type="ECO:0000313" key="10">
    <source>
        <dbReference type="Proteomes" id="UP000037069"/>
    </source>
</evidence>
<dbReference type="GO" id="GO:0004497">
    <property type="term" value="F:monooxygenase activity"/>
    <property type="evidence" value="ECO:0007669"/>
    <property type="project" value="UniProtKB-KW"/>
</dbReference>
<proteinExistence type="inferred from homology"/>
<comment type="caution">
    <text evidence="9">The sequence shown here is derived from an EMBL/GenBank/DDBJ whole genome shotgun (WGS) entry which is preliminary data.</text>
</comment>
<keyword evidence="4 8" id="KW-0479">Metal-binding</keyword>
<evidence type="ECO:0000256" key="3">
    <source>
        <dbReference type="ARBA" id="ARBA00022617"/>
    </source>
</evidence>
<name>A0A0L0CBJ1_LUCCU</name>
<reference evidence="9 10" key="1">
    <citation type="journal article" date="2015" name="Nat. Commun.">
        <title>Lucilia cuprina genome unlocks parasitic fly biology to underpin future interventions.</title>
        <authorList>
            <person name="Anstead C.A."/>
            <person name="Korhonen P.K."/>
            <person name="Young N.D."/>
            <person name="Hall R.S."/>
            <person name="Jex A.R."/>
            <person name="Murali S.C."/>
            <person name="Hughes D.S."/>
            <person name="Lee S.F."/>
            <person name="Perry T."/>
            <person name="Stroehlein A.J."/>
            <person name="Ansell B.R."/>
            <person name="Breugelmans B."/>
            <person name="Hofmann A."/>
            <person name="Qu J."/>
            <person name="Dugan S."/>
            <person name="Lee S.L."/>
            <person name="Chao H."/>
            <person name="Dinh H."/>
            <person name="Han Y."/>
            <person name="Doddapaneni H.V."/>
            <person name="Worley K.C."/>
            <person name="Muzny D.M."/>
            <person name="Ioannidis P."/>
            <person name="Waterhouse R.M."/>
            <person name="Zdobnov E.M."/>
            <person name="James P.J."/>
            <person name="Bagnall N.H."/>
            <person name="Kotze A.C."/>
            <person name="Gibbs R.A."/>
            <person name="Richards S."/>
            <person name="Batterham P."/>
            <person name="Gasser R.B."/>
        </authorList>
    </citation>
    <scope>NUCLEOTIDE SEQUENCE [LARGE SCALE GENOMIC DNA]</scope>
    <source>
        <strain evidence="9 10">LS</strain>
        <tissue evidence="9">Full body</tissue>
    </source>
</reference>
<dbReference type="GO" id="GO:0016705">
    <property type="term" value="F:oxidoreductase activity, acting on paired donors, with incorporation or reduction of molecular oxygen"/>
    <property type="evidence" value="ECO:0007669"/>
    <property type="project" value="InterPro"/>
</dbReference>
<dbReference type="GO" id="GO:0020037">
    <property type="term" value="F:heme binding"/>
    <property type="evidence" value="ECO:0007669"/>
    <property type="project" value="InterPro"/>
</dbReference>
<dbReference type="InterPro" id="IPR036396">
    <property type="entry name" value="Cyt_P450_sf"/>
</dbReference>
<dbReference type="OrthoDB" id="3945418at2759"/>
<keyword evidence="10" id="KW-1185">Reference proteome</keyword>
<keyword evidence="6 8" id="KW-0408">Iron</keyword>
<keyword evidence="7" id="KW-0503">Monooxygenase</keyword>
<evidence type="ECO:0000256" key="8">
    <source>
        <dbReference type="PIRSR" id="PIRSR602401-1"/>
    </source>
</evidence>
<dbReference type="Pfam" id="PF00067">
    <property type="entry name" value="p450"/>
    <property type="match status" value="1"/>
</dbReference>
<sequence length="508" mass="59040">MGSKNMYHYVAFWLKYLYKIICLKLVTFFDNTGCKSQELCEFKDKLNNTDYIPKVKGLPLVGTIFDLIAAGGAPKLHLYIDKRHAEYGHIFRECLGGTEEGIFVSSANLMRAVFIYEGSYPRHPLPEAWVLYNKENNCQRGLFFMDGEEWFHNRRILSRLLLNGNLDWMDWHVRQQSNRLIQKWLRNSEAQSSKGFIIENLEEQLYRWSIDVIISVMFGETSDLEILDIQQAVDEFSNIVHKIFETSSPLMNFPPRLAKILGMKIWREFEKSVEEVLIKGYHVIDLFLERTSAYPGGLYEKLQEAEVPLDMIKRIFVDLVIAAGDTTAYSTTWALYLLSQDEKLQEKLHEEYNTNTHDTPLLRGLIKETLRLYPVAPFIGRYIAQECRLDNKYHLKENSLVFLSLFTAGRDAKHFPEPLKVMPERWLRNEQTGELRAVYAAHATLPFAIGNRSCIGRKLAINQMQYMIAAMAKLFHLKCINNAPIESVLRLVTVPNQPIKLLINKRWD</sequence>
<keyword evidence="3 8" id="KW-0349">Heme</keyword>
<dbReference type="GO" id="GO:0005506">
    <property type="term" value="F:iron ion binding"/>
    <property type="evidence" value="ECO:0007669"/>
    <property type="project" value="InterPro"/>
</dbReference>
<evidence type="ECO:0000256" key="7">
    <source>
        <dbReference type="ARBA" id="ARBA00023033"/>
    </source>
</evidence>
<evidence type="ECO:0000256" key="6">
    <source>
        <dbReference type="ARBA" id="ARBA00023004"/>
    </source>
</evidence>
<dbReference type="PRINTS" id="PR00385">
    <property type="entry name" value="P450"/>
</dbReference>
<dbReference type="InterPro" id="IPR002401">
    <property type="entry name" value="Cyt_P450_E_grp-I"/>
</dbReference>
<dbReference type="InterPro" id="IPR050479">
    <property type="entry name" value="CYP11_CYP27_families"/>
</dbReference>
<dbReference type="PANTHER" id="PTHR24279:SF120">
    <property type="entry name" value="CYTOCHROME P450"/>
    <property type="match status" value="1"/>
</dbReference>
<accession>A0A0L0CBJ1</accession>
<feature type="binding site" description="axial binding residue" evidence="8">
    <location>
        <position position="454"/>
    </location>
    <ligand>
        <name>heme</name>
        <dbReference type="ChEBI" id="CHEBI:30413"/>
    </ligand>
    <ligandPart>
        <name>Fe</name>
        <dbReference type="ChEBI" id="CHEBI:18248"/>
    </ligandPart>
</feature>
<evidence type="ECO:0000256" key="4">
    <source>
        <dbReference type="ARBA" id="ARBA00022723"/>
    </source>
</evidence>
<comment type="similarity">
    <text evidence="2">Belongs to the cytochrome P450 family.</text>
</comment>
<gene>
    <name evidence="9" type="ORF">FF38_11439</name>
</gene>
<dbReference type="STRING" id="7375.A0A0L0CBJ1"/>
<evidence type="ECO:0000256" key="2">
    <source>
        <dbReference type="ARBA" id="ARBA00010617"/>
    </source>
</evidence>
<dbReference type="InterPro" id="IPR001128">
    <property type="entry name" value="Cyt_P450"/>
</dbReference>